<dbReference type="InterPro" id="IPR023214">
    <property type="entry name" value="HAD_sf"/>
</dbReference>
<protein>
    <submittedName>
        <fullName evidence="5">HAD-IB family hydrolase</fullName>
    </submittedName>
</protein>
<dbReference type="Gene3D" id="1.20.1440.100">
    <property type="entry name" value="SG protein - dephosphorylation function"/>
    <property type="match status" value="1"/>
</dbReference>
<dbReference type="SUPFAM" id="SSF56784">
    <property type="entry name" value="HAD-like"/>
    <property type="match status" value="1"/>
</dbReference>
<evidence type="ECO:0000256" key="1">
    <source>
        <dbReference type="ARBA" id="ARBA00009184"/>
    </source>
</evidence>
<proteinExistence type="inferred from homology"/>
<organism evidence="5 6">
    <name type="scientific">Streptomyces levis</name>
    <dbReference type="NCBI Taxonomy" id="285566"/>
    <lineage>
        <taxon>Bacteria</taxon>
        <taxon>Bacillati</taxon>
        <taxon>Actinomycetota</taxon>
        <taxon>Actinomycetes</taxon>
        <taxon>Kitasatosporales</taxon>
        <taxon>Streptomycetaceae</taxon>
        <taxon>Streptomyces</taxon>
    </lineage>
</organism>
<dbReference type="InterPro" id="IPR050582">
    <property type="entry name" value="HAD-like_SerB"/>
</dbReference>
<gene>
    <name evidence="5" type="ORF">GCM10010423_23030</name>
</gene>
<keyword evidence="4" id="KW-0460">Magnesium</keyword>
<keyword evidence="6" id="KW-1185">Reference proteome</keyword>
<evidence type="ECO:0000313" key="6">
    <source>
        <dbReference type="Proteomes" id="UP001501095"/>
    </source>
</evidence>
<evidence type="ECO:0000256" key="2">
    <source>
        <dbReference type="ARBA" id="ARBA00022723"/>
    </source>
</evidence>
<dbReference type="RefSeq" id="WP_344536212.1">
    <property type="nucleotide sequence ID" value="NZ_BAAATM010000008.1"/>
</dbReference>
<dbReference type="Pfam" id="PF12710">
    <property type="entry name" value="HAD"/>
    <property type="match status" value="1"/>
</dbReference>
<dbReference type="InterPro" id="IPR036412">
    <property type="entry name" value="HAD-like_sf"/>
</dbReference>
<keyword evidence="2" id="KW-0479">Metal-binding</keyword>
<comment type="similarity">
    <text evidence="1">Belongs to the HAD-like hydrolase superfamily. SerB family.</text>
</comment>
<comment type="caution">
    <text evidence="5">The sequence shown here is derived from an EMBL/GenBank/DDBJ whole genome shotgun (WGS) entry which is preliminary data.</text>
</comment>
<evidence type="ECO:0000256" key="3">
    <source>
        <dbReference type="ARBA" id="ARBA00022801"/>
    </source>
</evidence>
<reference evidence="6" key="1">
    <citation type="journal article" date="2019" name="Int. J. Syst. Evol. Microbiol.">
        <title>The Global Catalogue of Microorganisms (GCM) 10K type strain sequencing project: providing services to taxonomists for standard genome sequencing and annotation.</title>
        <authorList>
            <consortium name="The Broad Institute Genomics Platform"/>
            <consortium name="The Broad Institute Genome Sequencing Center for Infectious Disease"/>
            <person name="Wu L."/>
            <person name="Ma J."/>
        </authorList>
    </citation>
    <scope>NUCLEOTIDE SEQUENCE [LARGE SCALE GENOMIC DNA]</scope>
    <source>
        <strain evidence="6">JCM 6924</strain>
    </source>
</reference>
<dbReference type="Proteomes" id="UP001501095">
    <property type="component" value="Unassembled WGS sequence"/>
</dbReference>
<evidence type="ECO:0000313" key="5">
    <source>
        <dbReference type="EMBL" id="GAA2527948.1"/>
    </source>
</evidence>
<evidence type="ECO:0000256" key="4">
    <source>
        <dbReference type="ARBA" id="ARBA00022842"/>
    </source>
</evidence>
<keyword evidence="3 5" id="KW-0378">Hydrolase</keyword>
<accession>A0ABP6AY49</accession>
<dbReference type="PANTHER" id="PTHR43344">
    <property type="entry name" value="PHOSPHOSERINE PHOSPHATASE"/>
    <property type="match status" value="1"/>
</dbReference>
<dbReference type="NCBIfam" id="TIGR01490">
    <property type="entry name" value="HAD-SF-IB-hyp1"/>
    <property type="match status" value="1"/>
</dbReference>
<dbReference type="InterPro" id="IPR006385">
    <property type="entry name" value="HAD_hydro_SerB1"/>
</dbReference>
<dbReference type="PANTHER" id="PTHR43344:SF13">
    <property type="entry name" value="PHOSPHATASE RV3661-RELATED"/>
    <property type="match status" value="1"/>
</dbReference>
<dbReference type="Gene3D" id="3.40.50.1000">
    <property type="entry name" value="HAD superfamily/HAD-like"/>
    <property type="match status" value="1"/>
</dbReference>
<sequence>MPGDGPAGAPGAAFFDVDGTLTTGTTLFRFLEYRFAVEGRPPQAYTEERQRLRAMTEAGVCRSRTNRAYFASYARLGVSYVADLAEDWFRAELETEGFLHDSAVAALRGHQAAGEPVVLVSGSFPALLAPLARLLEVDAVLATEPETLLGHYTGDAVVTMIGSTKADAVRSWCAEHGIDPAAATAYGDHVSDLPMLRATGRGVVVGGDRELRAVAARQGWRLLPAPPAAPALRLPEPLWTARAPSTAVRRPA</sequence>
<dbReference type="GO" id="GO:0016787">
    <property type="term" value="F:hydrolase activity"/>
    <property type="evidence" value="ECO:0007669"/>
    <property type="project" value="UniProtKB-KW"/>
</dbReference>
<dbReference type="EMBL" id="BAAATM010000008">
    <property type="protein sequence ID" value="GAA2527948.1"/>
    <property type="molecule type" value="Genomic_DNA"/>
</dbReference>
<dbReference type="NCBIfam" id="TIGR01488">
    <property type="entry name" value="HAD-SF-IB"/>
    <property type="match status" value="1"/>
</dbReference>
<name>A0ABP6AY49_9ACTN</name>